<dbReference type="EMBL" id="HBEU01000469">
    <property type="protein sequence ID" value="CAD8574173.1"/>
    <property type="molecule type" value="Transcribed_RNA"/>
</dbReference>
<dbReference type="Pfam" id="PF11698">
    <property type="entry name" value="V-ATPase_H_C"/>
    <property type="match status" value="1"/>
</dbReference>
<name>A0A7S0PHF0_9STRA</name>
<dbReference type="AlphaFoldDB" id="A0A7S0PHF0"/>
<dbReference type="PANTHER" id="PTHR10698">
    <property type="entry name" value="V-TYPE PROTON ATPASE SUBUNIT H"/>
    <property type="match status" value="1"/>
</dbReference>
<dbReference type="GO" id="GO:0046961">
    <property type="term" value="F:proton-transporting ATPase activity, rotational mechanism"/>
    <property type="evidence" value="ECO:0007669"/>
    <property type="project" value="InterPro"/>
</dbReference>
<keyword evidence="3" id="KW-0375">Hydrogen ion transport</keyword>
<dbReference type="PANTHER" id="PTHR10698:SF0">
    <property type="entry name" value="V-TYPE PROTON ATPASE SUBUNIT H"/>
    <property type="match status" value="1"/>
</dbReference>
<dbReference type="Pfam" id="PF03224">
    <property type="entry name" value="V-ATPase_H_N"/>
    <property type="match status" value="1"/>
</dbReference>
<organism evidence="7">
    <name type="scientific">Leptocylindrus aporus</name>
    <dbReference type="NCBI Taxonomy" id="1398097"/>
    <lineage>
        <taxon>Eukaryota</taxon>
        <taxon>Sar</taxon>
        <taxon>Stramenopiles</taxon>
        <taxon>Ochrophyta</taxon>
        <taxon>Bacillariophyta</taxon>
        <taxon>Coscinodiscophyceae</taxon>
        <taxon>Chaetocerotophycidae</taxon>
        <taxon>Leptocylindrales</taxon>
        <taxon>Leptocylindraceae</taxon>
        <taxon>Leptocylindrus</taxon>
    </lineage>
</organism>
<dbReference type="GO" id="GO:0000221">
    <property type="term" value="C:vacuolar proton-transporting V-type ATPase, V1 domain"/>
    <property type="evidence" value="ECO:0007669"/>
    <property type="project" value="InterPro"/>
</dbReference>
<evidence type="ECO:0000313" key="7">
    <source>
        <dbReference type="EMBL" id="CAD8574173.1"/>
    </source>
</evidence>
<protein>
    <recommendedName>
        <fullName evidence="6">ATPase V1 complex subunit H C-terminal domain-containing protein</fullName>
    </recommendedName>
</protein>
<feature type="domain" description="ATPase V1 complex subunit H C-terminal" evidence="6">
    <location>
        <begin position="395"/>
        <end position="510"/>
    </location>
</feature>
<evidence type="ECO:0000256" key="2">
    <source>
        <dbReference type="ARBA" id="ARBA00022448"/>
    </source>
</evidence>
<comment type="similarity">
    <text evidence="1">Belongs to the V-ATPase H subunit family.</text>
</comment>
<dbReference type="InterPro" id="IPR016024">
    <property type="entry name" value="ARM-type_fold"/>
</dbReference>
<dbReference type="InterPro" id="IPR038497">
    <property type="entry name" value="ATPase_V1-cplx_hsu_C_sf"/>
</dbReference>
<feature type="repeat" description="ARM" evidence="5">
    <location>
        <begin position="301"/>
        <end position="335"/>
    </location>
</feature>
<proteinExistence type="inferred from homology"/>
<dbReference type="InterPro" id="IPR011989">
    <property type="entry name" value="ARM-like"/>
</dbReference>
<evidence type="ECO:0000256" key="1">
    <source>
        <dbReference type="ARBA" id="ARBA00008613"/>
    </source>
</evidence>
<dbReference type="PROSITE" id="PS50176">
    <property type="entry name" value="ARM_REPEAT"/>
    <property type="match status" value="1"/>
</dbReference>
<dbReference type="InterPro" id="IPR011987">
    <property type="entry name" value="ATPase_V1-cplx_hsu_C"/>
</dbReference>
<reference evidence="7" key="1">
    <citation type="submission" date="2021-01" db="EMBL/GenBank/DDBJ databases">
        <authorList>
            <person name="Corre E."/>
            <person name="Pelletier E."/>
            <person name="Niang G."/>
            <person name="Scheremetjew M."/>
            <person name="Finn R."/>
            <person name="Kale V."/>
            <person name="Holt S."/>
            <person name="Cochrane G."/>
            <person name="Meng A."/>
            <person name="Brown T."/>
            <person name="Cohen L."/>
        </authorList>
    </citation>
    <scope>NUCLEOTIDE SEQUENCE</scope>
    <source>
        <strain evidence="7">B651</strain>
    </source>
</reference>
<evidence type="ECO:0000256" key="4">
    <source>
        <dbReference type="ARBA" id="ARBA00023065"/>
    </source>
</evidence>
<dbReference type="Gene3D" id="1.25.40.150">
    <property type="entry name" value="V-type ATPase, subunit H, C-terminal domain"/>
    <property type="match status" value="1"/>
</dbReference>
<gene>
    <name evidence="7" type="ORF">LDAN0322_LOCUS317</name>
</gene>
<dbReference type="SUPFAM" id="SSF48371">
    <property type="entry name" value="ARM repeat"/>
    <property type="match status" value="1"/>
</dbReference>
<evidence type="ECO:0000256" key="3">
    <source>
        <dbReference type="ARBA" id="ARBA00022781"/>
    </source>
</evidence>
<sequence>MDSVSIGYGNGSQSPVFRAFPHIRWEWTSLHKLRLSDVDVSILRSTDEKPLEYTLSDGNDAVVYVKVLLKLLGESVGTGGPSEHVSRTSSLNSSSTVTLEEDEACMMLEKDPMGVVTHYSITRLWEVITLLHNSKSKKVSIFSTFFVIAEDGSFVLADEWRPLLRVLHLGGYGDPFAQRGASMCLSMILLGCNQLSASINEPLLALISWIASQLQSASATSLHLVTSSLLFLMKSSHVRVLFAESGGIGYIARHLRSASKTSKKTSTSTVQQIYELCFCLWTLTFECNSSNDIRTHFARDGAINALVVLVSASPREKIVRVTLSALRNLAVCTSNFTSDEILIKKLDGSFFLTEMIACGLMKVVENQRGRQWTDPDIVDDLDVLYVKLKENYRDMSRWDVYEGEVESGHLSWGVVHTENFIRENISSFEGKNGDFAILKVLISLLAHHDDDVKAIACFDIGEFARHYPNGRSITKRLGAKDFVMSLIEHENSDVQQQALSCISKIMVQNWEYVN</sequence>
<dbReference type="InterPro" id="IPR004908">
    <property type="entry name" value="ATPase_V1-cplx_hsu"/>
</dbReference>
<accession>A0A7S0PHF0</accession>
<dbReference type="InterPro" id="IPR000225">
    <property type="entry name" value="Armadillo"/>
</dbReference>
<keyword evidence="4" id="KW-0406">Ion transport</keyword>
<keyword evidence="2" id="KW-0813">Transport</keyword>
<evidence type="ECO:0000259" key="6">
    <source>
        <dbReference type="Pfam" id="PF11698"/>
    </source>
</evidence>
<dbReference type="Gene3D" id="1.25.10.10">
    <property type="entry name" value="Leucine-rich Repeat Variant"/>
    <property type="match status" value="1"/>
</dbReference>
<evidence type="ECO:0000256" key="5">
    <source>
        <dbReference type="PROSITE-ProRule" id="PRU00259"/>
    </source>
</evidence>